<dbReference type="GO" id="GO:0016887">
    <property type="term" value="F:ATP hydrolysis activity"/>
    <property type="evidence" value="ECO:0007669"/>
    <property type="project" value="InterPro"/>
</dbReference>
<dbReference type="FunFam" id="3.40.50.300:FF:000025">
    <property type="entry name" value="ATP-dependent Clp protease subunit"/>
    <property type="match status" value="1"/>
</dbReference>
<dbReference type="Pfam" id="PF07724">
    <property type="entry name" value="AAA_2"/>
    <property type="match status" value="1"/>
</dbReference>
<keyword evidence="7" id="KW-0175">Coiled coil</keyword>
<dbReference type="InterPro" id="IPR019489">
    <property type="entry name" value="Clp_ATPase_C"/>
</dbReference>
<dbReference type="EMBL" id="CP011232">
    <property type="protein sequence ID" value="AKI96871.1"/>
    <property type="molecule type" value="Genomic_DNA"/>
</dbReference>
<dbReference type="CDD" id="cd00009">
    <property type="entry name" value="AAA"/>
    <property type="match status" value="1"/>
</dbReference>
<dbReference type="SUPFAM" id="SSF52540">
    <property type="entry name" value="P-loop containing nucleoside triphosphate hydrolases"/>
    <property type="match status" value="2"/>
</dbReference>
<keyword evidence="2 6" id="KW-0547">Nucleotide-binding</keyword>
<dbReference type="InterPro" id="IPR018368">
    <property type="entry name" value="ClpA/B_CS1"/>
</dbReference>
<evidence type="ECO:0000313" key="10">
    <source>
        <dbReference type="EMBL" id="AKI96871.1"/>
    </source>
</evidence>
<dbReference type="Gene3D" id="3.40.50.300">
    <property type="entry name" value="P-loop containing nucleotide triphosphate hydrolases"/>
    <property type="match status" value="2"/>
</dbReference>
<dbReference type="Gene3D" id="1.10.8.60">
    <property type="match status" value="2"/>
</dbReference>
<dbReference type="AlphaFoldDB" id="A0A0G2Z9V1"/>
<evidence type="ECO:0000259" key="8">
    <source>
        <dbReference type="PROSITE" id="PS50151"/>
    </source>
</evidence>
<dbReference type="KEGG" id="kpf:IX53_02460"/>
<dbReference type="InterPro" id="IPR001943">
    <property type="entry name" value="UVR_dom"/>
</dbReference>
<dbReference type="InterPro" id="IPR036628">
    <property type="entry name" value="Clp_N_dom_sf"/>
</dbReference>
<dbReference type="PROSITE" id="PS00870">
    <property type="entry name" value="CLPAB_1"/>
    <property type="match status" value="1"/>
</dbReference>
<dbReference type="Pfam" id="PF02861">
    <property type="entry name" value="Clp_N"/>
    <property type="match status" value="1"/>
</dbReference>
<evidence type="ECO:0000256" key="7">
    <source>
        <dbReference type="SAM" id="Coils"/>
    </source>
</evidence>
<evidence type="ECO:0000313" key="11">
    <source>
        <dbReference type="Proteomes" id="UP000035159"/>
    </source>
</evidence>
<feature type="domain" description="Clp R" evidence="9">
    <location>
        <begin position="3"/>
        <end position="147"/>
    </location>
</feature>
<proteinExistence type="inferred from homology"/>
<dbReference type="InterPro" id="IPR041546">
    <property type="entry name" value="ClpA/ClpB_AAA_lid"/>
</dbReference>
<dbReference type="InterPro" id="IPR003959">
    <property type="entry name" value="ATPase_AAA_core"/>
</dbReference>
<dbReference type="PROSITE" id="PS00871">
    <property type="entry name" value="CLPAB_2"/>
    <property type="match status" value="1"/>
</dbReference>
<keyword evidence="10" id="KW-0378">Hydrolase</keyword>
<dbReference type="PROSITE" id="PS50151">
    <property type="entry name" value="UVR"/>
    <property type="match status" value="1"/>
</dbReference>
<dbReference type="PROSITE" id="PS51903">
    <property type="entry name" value="CLP_R"/>
    <property type="match status" value="1"/>
</dbReference>
<dbReference type="Pfam" id="PF10431">
    <property type="entry name" value="ClpB_D2-small"/>
    <property type="match status" value="1"/>
</dbReference>
<dbReference type="SMART" id="SM00382">
    <property type="entry name" value="AAA"/>
    <property type="match status" value="2"/>
</dbReference>
<dbReference type="InterPro" id="IPR001270">
    <property type="entry name" value="ClpA/B"/>
</dbReference>
<dbReference type="PRINTS" id="PR00300">
    <property type="entry name" value="CLPPROTEASEA"/>
</dbReference>
<dbReference type="InterPro" id="IPR004176">
    <property type="entry name" value="Clp_R_N"/>
</dbReference>
<dbReference type="InterPro" id="IPR028299">
    <property type="entry name" value="ClpA/B_CS2"/>
</dbReference>
<keyword evidence="11" id="KW-1185">Reference proteome</keyword>
<keyword evidence="4 6" id="KW-0143">Chaperone</keyword>
<sequence>MYFDKFSEGAAQVFVTAQDEARSLGHPYVGTEHLLLAILKIDRGATTQIMKKYSITYDRVLREVMTMVGTNVHQSVVGSPQMTPRARKVIELANDESKMLGEEKIDVEHIMLGIIREGEGIAAHILKQMGINLGKLRREIIENIASDWEEQNGTGIFFGKAQQESSLTMALKQLDGFGTDLTRLARDGKLDPIIGREIERQRLMEVLSRRKKNNPVLIGDPGVGKTAIVEGLAQMIVNDEVPENLRGKVIFALDVAALIAGTKYRGEFEKRLKKLINVIRDNRDIILFIDELHTIVGAGSAEGAVDAANILKPALASGEIRCIGSTTPDEYRKYIEKDAALERRFQKIYVSEPTVEQTIDILKGIRHKYEAHHKVHYSDKALEAAVVLSHRYVSDRFLPDKAIDIIDEIGSRARLKKLTLPERLKMMQKELEQLRMEREKAATEQDYEVAATLKQKEKELYEFYKEEYSKWREKVDSEFVEIGEDDIAEIVSNWTGIPLKKLEESDSEKLLSLESALHNRIVGQDEAITAVARAIRRARSGLKDPRRPIGTFLFLGPTGVGKTELAKALAEYLFGDDRALIRFDMSEYMERFSVSRLIGAPPGYVGYDEGGTLTERVRKRPFSVVLFDEIEKAHPDIFNLLLQIMDDGHLTDSQGRHVDFRNSIIIMTSNLGGEFINKTKTSIGFVDASGVEEKEYESMKTSVLEEVKRTFRPEFLNRLDEIVVFHQLTREQIKEIIEILMRDMRKRLKEKGMELIISEAAQDFLVSKGFDPVYGARPLRRAIQRYIEDPLSEELLKRRFKEGDTITAISQDEKIVFRRTTKKKAEVKAGT</sequence>
<organism evidence="10 11">
    <name type="scientific">Kosmotoga pacifica</name>
    <dbReference type="NCBI Taxonomy" id="1330330"/>
    <lineage>
        <taxon>Bacteria</taxon>
        <taxon>Thermotogati</taxon>
        <taxon>Thermotogota</taxon>
        <taxon>Thermotogae</taxon>
        <taxon>Kosmotogales</taxon>
        <taxon>Kosmotogaceae</taxon>
        <taxon>Kosmotoga</taxon>
    </lineage>
</organism>
<dbReference type="SMART" id="SM01086">
    <property type="entry name" value="ClpB_D2-small"/>
    <property type="match status" value="1"/>
</dbReference>
<feature type="domain" description="UVR" evidence="8">
    <location>
        <begin position="428"/>
        <end position="463"/>
    </location>
</feature>
<dbReference type="GO" id="GO:0005524">
    <property type="term" value="F:ATP binding"/>
    <property type="evidence" value="ECO:0007669"/>
    <property type="project" value="UniProtKB-KW"/>
</dbReference>
<dbReference type="STRING" id="1330330.IX53_02460"/>
<dbReference type="PANTHER" id="PTHR11638">
    <property type="entry name" value="ATP-DEPENDENT CLP PROTEASE"/>
    <property type="match status" value="1"/>
</dbReference>
<evidence type="ECO:0000256" key="3">
    <source>
        <dbReference type="ARBA" id="ARBA00022840"/>
    </source>
</evidence>
<dbReference type="GO" id="GO:0008233">
    <property type="term" value="F:peptidase activity"/>
    <property type="evidence" value="ECO:0007669"/>
    <property type="project" value="UniProtKB-KW"/>
</dbReference>
<dbReference type="Gene3D" id="4.10.860.10">
    <property type="entry name" value="UVR domain"/>
    <property type="match status" value="1"/>
</dbReference>
<evidence type="ECO:0000256" key="1">
    <source>
        <dbReference type="ARBA" id="ARBA00022737"/>
    </source>
</evidence>
<gene>
    <name evidence="10" type="ORF">IX53_02460</name>
</gene>
<dbReference type="Pfam" id="PF17871">
    <property type="entry name" value="AAA_lid_9"/>
    <property type="match status" value="1"/>
</dbReference>
<reference evidence="10 11" key="1">
    <citation type="submission" date="2015-04" db="EMBL/GenBank/DDBJ databases">
        <title>Complete Genome Sequence of Kosmotoga pacifica SLHLJ1.</title>
        <authorList>
            <person name="Jiang L.J."/>
            <person name="Shao Z.Z."/>
            <person name="Jebbar M."/>
        </authorList>
    </citation>
    <scope>NUCLEOTIDE SEQUENCE [LARGE SCALE GENOMIC DNA]</scope>
    <source>
        <strain evidence="10 11">SLHLJ1</strain>
    </source>
</reference>
<evidence type="ECO:0000256" key="4">
    <source>
        <dbReference type="ARBA" id="ARBA00023186"/>
    </source>
</evidence>
<keyword evidence="1 5" id="KW-0677">Repeat</keyword>
<dbReference type="FunFam" id="3.40.50.300:FF:000010">
    <property type="entry name" value="Chaperone clpB 1, putative"/>
    <property type="match status" value="1"/>
</dbReference>
<dbReference type="GO" id="GO:0034605">
    <property type="term" value="P:cellular response to heat"/>
    <property type="evidence" value="ECO:0007669"/>
    <property type="project" value="TreeGrafter"/>
</dbReference>
<protein>
    <submittedName>
        <fullName evidence="10">Clp protease ClpX</fullName>
    </submittedName>
</protein>
<dbReference type="FunFam" id="1.10.8.60:FF:000017">
    <property type="entry name" value="ATP-dependent chaperone ClpB"/>
    <property type="match status" value="1"/>
</dbReference>
<comment type="similarity">
    <text evidence="6">Belongs to the ClpA/ClpB family.</text>
</comment>
<dbReference type="RefSeq" id="WP_047754006.1">
    <property type="nucleotide sequence ID" value="NZ_CAJUHA010000004.1"/>
</dbReference>
<evidence type="ECO:0000256" key="2">
    <source>
        <dbReference type="ARBA" id="ARBA00022741"/>
    </source>
</evidence>
<evidence type="ECO:0000256" key="6">
    <source>
        <dbReference type="RuleBase" id="RU004432"/>
    </source>
</evidence>
<keyword evidence="3 6" id="KW-0067">ATP-binding</keyword>
<dbReference type="InterPro" id="IPR003593">
    <property type="entry name" value="AAA+_ATPase"/>
</dbReference>
<dbReference type="Gene3D" id="1.10.1780.10">
    <property type="entry name" value="Clp, N-terminal domain"/>
    <property type="match status" value="1"/>
</dbReference>
<accession>A0A0G2Z9V1</accession>
<dbReference type="SUPFAM" id="SSF81923">
    <property type="entry name" value="Double Clp-N motif"/>
    <property type="match status" value="1"/>
</dbReference>
<dbReference type="InterPro" id="IPR027417">
    <property type="entry name" value="P-loop_NTPase"/>
</dbReference>
<feature type="coiled-coil region" evidence="7">
    <location>
        <begin position="424"/>
        <end position="474"/>
    </location>
</feature>
<dbReference type="Proteomes" id="UP000035159">
    <property type="component" value="Chromosome"/>
</dbReference>
<dbReference type="PANTHER" id="PTHR11638:SF18">
    <property type="entry name" value="HEAT SHOCK PROTEIN 104"/>
    <property type="match status" value="1"/>
</dbReference>
<dbReference type="GO" id="GO:0005737">
    <property type="term" value="C:cytoplasm"/>
    <property type="evidence" value="ECO:0007669"/>
    <property type="project" value="TreeGrafter"/>
</dbReference>
<dbReference type="InterPro" id="IPR050130">
    <property type="entry name" value="ClpA_ClpB"/>
</dbReference>
<evidence type="ECO:0000256" key="5">
    <source>
        <dbReference type="PROSITE-ProRule" id="PRU01251"/>
    </source>
</evidence>
<name>A0A0G2Z9V1_9BACT</name>
<evidence type="ECO:0000259" key="9">
    <source>
        <dbReference type="PROSITE" id="PS51903"/>
    </source>
</evidence>
<dbReference type="OrthoDB" id="9803641at2"/>
<dbReference type="Pfam" id="PF00004">
    <property type="entry name" value="AAA"/>
    <property type="match status" value="1"/>
</dbReference>
<dbReference type="GO" id="GO:0006508">
    <property type="term" value="P:proteolysis"/>
    <property type="evidence" value="ECO:0007669"/>
    <property type="project" value="UniProtKB-KW"/>
</dbReference>
<keyword evidence="10" id="KW-0645">Protease</keyword>
<dbReference type="CDD" id="cd19499">
    <property type="entry name" value="RecA-like_ClpB_Hsp104-like"/>
    <property type="match status" value="1"/>
</dbReference>
<dbReference type="PATRIC" id="fig|1330330.3.peg.501"/>